<evidence type="ECO:0000313" key="9">
    <source>
        <dbReference type="EMBL" id="MFC5146816.1"/>
    </source>
</evidence>
<keyword evidence="2" id="KW-1003">Cell membrane</keyword>
<sequence>MNEHAANGPRTEGVRKESAPKENAAVPAEPRSPSPLHRWGGYMARHRIPVLAVWLLLVVASAAFYPSVESRLAAPDYTVQSSESATAQKLMARHFPASGAEQGVVVFRSARLTADTPEYRRAVERVLAVIPADGGRPAAPDSSSGRISADKHVAVATFPMAGSRSDRADRAGDLQRHIRAAAADGPVEAYLTGPSALTGDLSDVELRDQSVAESIGVPIALLALLLAFGTLVAALIPVAMALGSVLACTALLGLLAGPLNLDRFVTVVATVIGIGVGIDYALFVISRFREELARRTPPDGGPRPDKAALREAVDASVSVALRTSGRTVLTAGLIVMVALGSMILIRGHIFTEITVAAGLMVVLCLLTSLTALPALLALLGHRVNRGALPRRLRPSAGAGVGVGAGGGRWAAWARTVLRHPYRLGLPVLLLVAAMTVPLASIRLGVDWGLASLTDTSSGKGQQIVATSFSPGAVGPVQVVACGPGDTAVTGAQRLAGEVRDDRRVTEVLPVERSGKCAGLHIVLAEPVDSPKATAFVRDLRSGPARTAFAGTPAEVHVGGLSAEYVDLSDETAGKLPLVVLVILALSFCYLLVVFRSVLVPVKAVLLNLLATVAALGMTTLVFQHGWGEGLFGFTSSGTLQAYLPVALFALLFGLSMDYEIFLVGRIQEERLRSGDDAQAVPAGLEHTARQITTAAAIMVVVFGSLLFARVLELKQFGFGLAFAVLLDATVVRLLLVPAVMGVAGRANWWLPGWLERRLPAVWKE</sequence>
<feature type="transmembrane region" description="Helical" evidence="7">
    <location>
        <begin position="423"/>
        <end position="445"/>
    </location>
</feature>
<evidence type="ECO:0000256" key="1">
    <source>
        <dbReference type="ARBA" id="ARBA00004651"/>
    </source>
</evidence>
<dbReference type="EMBL" id="JBHSKJ010000010">
    <property type="protein sequence ID" value="MFC5146816.1"/>
    <property type="molecule type" value="Genomic_DNA"/>
</dbReference>
<feature type="transmembrane region" description="Helical" evidence="7">
    <location>
        <begin position="48"/>
        <end position="65"/>
    </location>
</feature>
<evidence type="ECO:0000256" key="2">
    <source>
        <dbReference type="ARBA" id="ARBA00022475"/>
    </source>
</evidence>
<keyword evidence="4 7" id="KW-1133">Transmembrane helix</keyword>
<evidence type="ECO:0000259" key="8">
    <source>
        <dbReference type="PROSITE" id="PS50156"/>
    </source>
</evidence>
<dbReference type="Pfam" id="PF03176">
    <property type="entry name" value="MMPL"/>
    <property type="match status" value="2"/>
</dbReference>
<dbReference type="InterPro" id="IPR050545">
    <property type="entry name" value="Mycobact_MmpL"/>
</dbReference>
<feature type="region of interest" description="Disordered" evidence="6">
    <location>
        <begin position="1"/>
        <end position="33"/>
    </location>
</feature>
<evidence type="ECO:0000256" key="5">
    <source>
        <dbReference type="ARBA" id="ARBA00023136"/>
    </source>
</evidence>
<name>A0ABV9ZZC5_9ACTN</name>
<accession>A0ABV9ZZC5</accession>
<feature type="transmembrane region" description="Helical" evidence="7">
    <location>
        <begin position="355"/>
        <end position="380"/>
    </location>
</feature>
<evidence type="ECO:0000256" key="7">
    <source>
        <dbReference type="SAM" id="Phobius"/>
    </source>
</evidence>
<feature type="domain" description="SSD" evidence="8">
    <location>
        <begin position="232"/>
        <end position="378"/>
    </location>
</feature>
<dbReference type="RefSeq" id="WP_382043669.1">
    <property type="nucleotide sequence ID" value="NZ_JBHSKJ010000010.1"/>
</dbReference>
<dbReference type="PANTHER" id="PTHR33406">
    <property type="entry name" value="MEMBRANE PROTEIN MJ1562-RELATED"/>
    <property type="match status" value="1"/>
</dbReference>
<feature type="transmembrane region" description="Helical" evidence="7">
    <location>
        <begin position="604"/>
        <end position="622"/>
    </location>
</feature>
<reference evidence="10" key="1">
    <citation type="journal article" date="2019" name="Int. J. Syst. Evol. Microbiol.">
        <title>The Global Catalogue of Microorganisms (GCM) 10K type strain sequencing project: providing services to taxonomists for standard genome sequencing and annotation.</title>
        <authorList>
            <consortium name="The Broad Institute Genomics Platform"/>
            <consortium name="The Broad Institute Genome Sequencing Center for Infectious Disease"/>
            <person name="Wu L."/>
            <person name="Ma J."/>
        </authorList>
    </citation>
    <scope>NUCLEOTIDE SEQUENCE [LARGE SCALE GENOMIC DNA]</scope>
    <source>
        <strain evidence="10">CGMCC 4.1641</strain>
    </source>
</reference>
<evidence type="ECO:0000256" key="6">
    <source>
        <dbReference type="SAM" id="MobiDB-lite"/>
    </source>
</evidence>
<protein>
    <submittedName>
        <fullName evidence="9">MMPL family transporter</fullName>
    </submittedName>
</protein>
<proteinExistence type="predicted"/>
<feature type="transmembrane region" description="Helical" evidence="7">
    <location>
        <begin position="328"/>
        <end position="349"/>
    </location>
</feature>
<dbReference type="Gene3D" id="1.20.1640.10">
    <property type="entry name" value="Multidrug efflux transporter AcrB transmembrane domain"/>
    <property type="match status" value="2"/>
</dbReference>
<evidence type="ECO:0000256" key="3">
    <source>
        <dbReference type="ARBA" id="ARBA00022692"/>
    </source>
</evidence>
<keyword evidence="3 7" id="KW-0812">Transmembrane</keyword>
<keyword evidence="10" id="KW-1185">Reference proteome</keyword>
<dbReference type="InterPro" id="IPR004869">
    <property type="entry name" value="MMPL_dom"/>
</dbReference>
<evidence type="ECO:0000256" key="4">
    <source>
        <dbReference type="ARBA" id="ARBA00022989"/>
    </source>
</evidence>
<keyword evidence="5 7" id="KW-0472">Membrane</keyword>
<evidence type="ECO:0000313" key="10">
    <source>
        <dbReference type="Proteomes" id="UP001596222"/>
    </source>
</evidence>
<feature type="transmembrane region" description="Helical" evidence="7">
    <location>
        <begin position="264"/>
        <end position="285"/>
    </location>
</feature>
<comment type="caution">
    <text evidence="9">The sequence shown here is derived from an EMBL/GenBank/DDBJ whole genome shotgun (WGS) entry which is preliminary data.</text>
</comment>
<feature type="transmembrane region" description="Helical" evidence="7">
    <location>
        <begin position="219"/>
        <end position="252"/>
    </location>
</feature>
<feature type="transmembrane region" description="Helical" evidence="7">
    <location>
        <begin position="642"/>
        <end position="663"/>
    </location>
</feature>
<feature type="transmembrane region" description="Helical" evidence="7">
    <location>
        <begin position="691"/>
        <end position="710"/>
    </location>
</feature>
<feature type="transmembrane region" description="Helical" evidence="7">
    <location>
        <begin position="575"/>
        <end position="592"/>
    </location>
</feature>
<dbReference type="Proteomes" id="UP001596222">
    <property type="component" value="Unassembled WGS sequence"/>
</dbReference>
<dbReference type="SUPFAM" id="SSF82866">
    <property type="entry name" value="Multidrug efflux transporter AcrB transmembrane domain"/>
    <property type="match status" value="2"/>
</dbReference>
<dbReference type="PROSITE" id="PS50156">
    <property type="entry name" value="SSD"/>
    <property type="match status" value="1"/>
</dbReference>
<dbReference type="PANTHER" id="PTHR33406:SF13">
    <property type="entry name" value="MEMBRANE PROTEIN YDFJ"/>
    <property type="match status" value="1"/>
</dbReference>
<organism evidence="9 10">
    <name type="scientific">Streptomyces aureoversilis</name>
    <dbReference type="NCBI Taxonomy" id="67277"/>
    <lineage>
        <taxon>Bacteria</taxon>
        <taxon>Bacillati</taxon>
        <taxon>Actinomycetota</taxon>
        <taxon>Actinomycetes</taxon>
        <taxon>Kitasatosporales</taxon>
        <taxon>Streptomycetaceae</taxon>
        <taxon>Streptomyces</taxon>
    </lineage>
</organism>
<gene>
    <name evidence="9" type="ORF">ACFPP6_19270</name>
</gene>
<comment type="subcellular location">
    <subcellularLocation>
        <location evidence="1">Cell membrane</location>
        <topology evidence="1">Multi-pass membrane protein</topology>
    </subcellularLocation>
</comment>
<dbReference type="InterPro" id="IPR000731">
    <property type="entry name" value="SSD"/>
</dbReference>